<dbReference type="GO" id="GO:0005737">
    <property type="term" value="C:cytoplasm"/>
    <property type="evidence" value="ECO:0007669"/>
    <property type="project" value="TreeGrafter"/>
</dbReference>
<dbReference type="CDD" id="cd16442">
    <property type="entry name" value="BPL"/>
    <property type="match status" value="1"/>
</dbReference>
<dbReference type="Pfam" id="PF03099">
    <property type="entry name" value="BPL_LplA_LipB"/>
    <property type="match status" value="1"/>
</dbReference>
<dbReference type="PROSITE" id="PS51733">
    <property type="entry name" value="BPL_LPL_CATALYTIC"/>
    <property type="match status" value="1"/>
</dbReference>
<dbReference type="AlphaFoldDB" id="A0A318UKC2"/>
<dbReference type="EMBL" id="QKLU01000002">
    <property type="protein sequence ID" value="PYF75817.1"/>
    <property type="molecule type" value="Genomic_DNA"/>
</dbReference>
<dbReference type="InterPro" id="IPR045864">
    <property type="entry name" value="aa-tRNA-synth_II/BPL/LPL"/>
</dbReference>
<dbReference type="Gene3D" id="3.30.930.10">
    <property type="entry name" value="Bira Bifunctional Protein, Domain 2"/>
    <property type="match status" value="1"/>
</dbReference>
<dbReference type="NCBIfam" id="TIGR00121">
    <property type="entry name" value="birA_ligase"/>
    <property type="match status" value="1"/>
</dbReference>
<dbReference type="Proteomes" id="UP000248198">
    <property type="component" value="Unassembled WGS sequence"/>
</dbReference>
<dbReference type="PANTHER" id="PTHR12835">
    <property type="entry name" value="BIOTIN PROTEIN LIGASE"/>
    <property type="match status" value="1"/>
</dbReference>
<keyword evidence="1 3" id="KW-0436">Ligase</keyword>
<name>A0A318UKC2_9SPHI</name>
<gene>
    <name evidence="3" type="ORF">B0O44_102371</name>
</gene>
<organism evidence="3 4">
    <name type="scientific">Pedobacter nutrimenti</name>
    <dbReference type="NCBI Taxonomy" id="1241337"/>
    <lineage>
        <taxon>Bacteria</taxon>
        <taxon>Pseudomonadati</taxon>
        <taxon>Bacteroidota</taxon>
        <taxon>Sphingobacteriia</taxon>
        <taxon>Sphingobacteriales</taxon>
        <taxon>Sphingobacteriaceae</taxon>
        <taxon>Pedobacter</taxon>
    </lineage>
</organism>
<dbReference type="GO" id="GO:0004077">
    <property type="term" value="F:biotin--[biotin carboxyl-carrier protein] ligase activity"/>
    <property type="evidence" value="ECO:0007669"/>
    <property type="project" value="InterPro"/>
</dbReference>
<dbReference type="OrthoDB" id="9807064at2"/>
<dbReference type="InterPro" id="IPR004408">
    <property type="entry name" value="Biotin_CoA_COase_ligase"/>
</dbReference>
<evidence type="ECO:0000259" key="2">
    <source>
        <dbReference type="PROSITE" id="PS51733"/>
    </source>
</evidence>
<evidence type="ECO:0000256" key="1">
    <source>
        <dbReference type="ARBA" id="ARBA00022598"/>
    </source>
</evidence>
<sequence>MQNNTFSTLFVGQNLIKLSEVDSTNNFLKGLVSNSEPLPEGTVIMADNQFAGRGQQQNSWVAEPGKNLTFSLYFKPTFLNIQQQFLFNMAISNGLAEALTTILGAGVKIKWPNDIYYNDQKLVGILIENLISGHTYKSSIVGIGINVNQQKFDPALKNRATSIWQILQKDVSLMGLLSEICNHIEADYLRLKADRYIYLQKAYLEKLYRFGALHNYRHNGEIFEGRIVNVKENGAIVLEIGETEKDFLFKEVEFII</sequence>
<keyword evidence="4" id="KW-1185">Reference proteome</keyword>
<evidence type="ECO:0000313" key="4">
    <source>
        <dbReference type="Proteomes" id="UP000248198"/>
    </source>
</evidence>
<feature type="domain" description="BPL/LPL catalytic" evidence="2">
    <location>
        <begin position="10"/>
        <end position="192"/>
    </location>
</feature>
<dbReference type="SUPFAM" id="SSF55681">
    <property type="entry name" value="Class II aaRS and biotin synthetases"/>
    <property type="match status" value="1"/>
</dbReference>
<dbReference type="InterPro" id="IPR004143">
    <property type="entry name" value="BPL_LPL_catalytic"/>
</dbReference>
<comment type="caution">
    <text evidence="3">The sequence shown here is derived from an EMBL/GenBank/DDBJ whole genome shotgun (WGS) entry which is preliminary data.</text>
</comment>
<protein>
    <submittedName>
        <fullName evidence="3">BirA family biotin operon repressor/biotin-[acetyl-CoA-carboxylase] ligase</fullName>
    </submittedName>
</protein>
<accession>A0A318UKC2</accession>
<dbReference type="PANTHER" id="PTHR12835:SF5">
    <property type="entry name" value="BIOTIN--PROTEIN LIGASE"/>
    <property type="match status" value="1"/>
</dbReference>
<evidence type="ECO:0000313" key="3">
    <source>
        <dbReference type="EMBL" id="PYF75817.1"/>
    </source>
</evidence>
<proteinExistence type="predicted"/>
<dbReference type="RefSeq" id="WP_110828353.1">
    <property type="nucleotide sequence ID" value="NZ_QKLU01000002.1"/>
</dbReference>
<reference evidence="3 4" key="1">
    <citation type="submission" date="2018-06" db="EMBL/GenBank/DDBJ databases">
        <title>Genomic Encyclopedia of Archaeal and Bacterial Type Strains, Phase II (KMG-II): from individual species to whole genera.</title>
        <authorList>
            <person name="Goeker M."/>
        </authorList>
    </citation>
    <scope>NUCLEOTIDE SEQUENCE [LARGE SCALE GENOMIC DNA]</scope>
    <source>
        <strain evidence="3 4">DSM 27372</strain>
    </source>
</reference>